<name>A0A6I0SS63_BACT4</name>
<dbReference type="EMBL" id="WCRY01000009">
    <property type="protein sequence ID" value="KAB4482423.1"/>
    <property type="molecule type" value="Genomic_DNA"/>
</dbReference>
<dbReference type="Proteomes" id="UP000436858">
    <property type="component" value="Unassembled WGS sequence"/>
</dbReference>
<evidence type="ECO:0000313" key="1">
    <source>
        <dbReference type="EMBL" id="KAB4482423.1"/>
    </source>
</evidence>
<protein>
    <submittedName>
        <fullName evidence="1">Uncharacterized protein</fullName>
    </submittedName>
</protein>
<proteinExistence type="predicted"/>
<dbReference type="AlphaFoldDB" id="A0A6I0SS63"/>
<sequence>MAADTNISVDGINLNGFICILLLIIYKISYIQSTECLAKNNPFRFKSNFFIWRIIQVSSKGTIIKNGNINHRKEKLPIKI</sequence>
<comment type="caution">
    <text evidence="1">The sequence shown here is derived from an EMBL/GenBank/DDBJ whole genome shotgun (WGS) entry which is preliminary data.</text>
</comment>
<reference evidence="1 2" key="1">
    <citation type="journal article" date="2019" name="Nat. Med.">
        <title>A library of human gut bacterial isolates paired with longitudinal multiomics data enables mechanistic microbiome research.</title>
        <authorList>
            <person name="Poyet M."/>
            <person name="Groussin M."/>
            <person name="Gibbons S.M."/>
            <person name="Avila-Pacheco J."/>
            <person name="Jiang X."/>
            <person name="Kearney S.M."/>
            <person name="Perrotta A.R."/>
            <person name="Berdy B."/>
            <person name="Zhao S."/>
            <person name="Lieberman T.D."/>
            <person name="Swanson P.K."/>
            <person name="Smith M."/>
            <person name="Roesemann S."/>
            <person name="Alexander J.E."/>
            <person name="Rich S.A."/>
            <person name="Livny J."/>
            <person name="Vlamakis H."/>
            <person name="Clish C."/>
            <person name="Bullock K."/>
            <person name="Deik A."/>
            <person name="Scott J."/>
            <person name="Pierce K.A."/>
            <person name="Xavier R.J."/>
            <person name="Alm E.J."/>
        </authorList>
    </citation>
    <scope>NUCLEOTIDE SEQUENCE [LARGE SCALE GENOMIC DNA]</scope>
    <source>
        <strain evidence="1 2">BIOML-A162</strain>
    </source>
</reference>
<organism evidence="1 2">
    <name type="scientific">Bacteroides thetaiotaomicron</name>
    <dbReference type="NCBI Taxonomy" id="818"/>
    <lineage>
        <taxon>Bacteria</taxon>
        <taxon>Pseudomonadati</taxon>
        <taxon>Bacteroidota</taxon>
        <taxon>Bacteroidia</taxon>
        <taxon>Bacteroidales</taxon>
        <taxon>Bacteroidaceae</taxon>
        <taxon>Bacteroides</taxon>
    </lineage>
</organism>
<evidence type="ECO:0000313" key="2">
    <source>
        <dbReference type="Proteomes" id="UP000436858"/>
    </source>
</evidence>
<gene>
    <name evidence="1" type="ORF">GAN91_10485</name>
</gene>
<accession>A0A6I0SS63</accession>